<feature type="domain" description="Peroxisomal membrane protein PEX14-like KPWE" evidence="2">
    <location>
        <begin position="147"/>
        <end position="195"/>
    </location>
</feature>
<feature type="region of interest" description="Disordered" evidence="1">
    <location>
        <begin position="74"/>
        <end position="147"/>
    </location>
</feature>
<keyword evidence="5" id="KW-1185">Reference proteome</keyword>
<protein>
    <submittedName>
        <fullName evidence="4">Uncharacterized protein</fullName>
    </submittedName>
</protein>
<accession>A0A1E1LMI6</accession>
<dbReference type="AlphaFoldDB" id="A0A1E1LMI6"/>
<evidence type="ECO:0000259" key="2">
    <source>
        <dbReference type="Pfam" id="PF17733"/>
    </source>
</evidence>
<evidence type="ECO:0000313" key="5">
    <source>
        <dbReference type="Proteomes" id="UP000178912"/>
    </source>
</evidence>
<dbReference type="PANTHER" id="PTHR36855">
    <property type="entry name" value="CHROMOSOME 10, WHOLE GENOME SHOTGUN SEQUENCE"/>
    <property type="match status" value="1"/>
</dbReference>
<evidence type="ECO:0000256" key="1">
    <source>
        <dbReference type="SAM" id="MobiDB-lite"/>
    </source>
</evidence>
<dbReference type="InterPro" id="IPR040554">
    <property type="entry name" value="KPWE_PEX14_dom"/>
</dbReference>
<reference evidence="5" key="1">
    <citation type="submission" date="2016-03" db="EMBL/GenBank/DDBJ databases">
        <authorList>
            <person name="Guldener U."/>
        </authorList>
    </citation>
    <scope>NUCLEOTIDE SEQUENCE [LARGE SCALE GENOMIC DNA]</scope>
    <source>
        <strain evidence="5">04CH-RAC-A.6.1</strain>
    </source>
</reference>
<feature type="region of interest" description="Disordered" evidence="1">
    <location>
        <begin position="166"/>
        <end position="225"/>
    </location>
</feature>
<dbReference type="EMBL" id="FJUX01000146">
    <property type="protein sequence ID" value="CZT11712.1"/>
    <property type="molecule type" value="Genomic_DNA"/>
</dbReference>
<evidence type="ECO:0000313" key="4">
    <source>
        <dbReference type="EMBL" id="CZT11712.1"/>
    </source>
</evidence>
<dbReference type="OrthoDB" id="9936937at2759"/>
<sequence>MATEVAVDDMSIYEHMRKYDWDSDQVYQGGLKAILGPDPSPASDLILHAQCFYFSRKKNIKVDFNGYKEYLDSHSSQNTFSNPTPSNSAPISDSPSTATQIAREPSGQPHHQPRDPMPPDMAVSSTHTNPALTPETGEQDGAQDGAPYPRSFAEIVALIQSGAPIPGIKEIDDTPRGLAASSPSVMPKRRKPWEKDVPEEVIQGRGPGTFGDSRDRIIEQEYPDA</sequence>
<dbReference type="Pfam" id="PF25871">
    <property type="entry name" value="HTH_76"/>
    <property type="match status" value="1"/>
</dbReference>
<name>A0A1E1LMI6_9HELO</name>
<gene>
    <name evidence="4" type="ORF">RAG0_15790</name>
</gene>
<dbReference type="InterPro" id="IPR058841">
    <property type="entry name" value="HTH_76"/>
</dbReference>
<proteinExistence type="predicted"/>
<dbReference type="PANTHER" id="PTHR36855:SF1">
    <property type="entry name" value="PEROXISOME MEMBRANE ANCHOR PROTEIN PEX14P N-TERMINAL DOMAIN-CONTAINING PROTEIN"/>
    <property type="match status" value="1"/>
</dbReference>
<feature type="domain" description="PEX14-like helix-turn-helix" evidence="3">
    <location>
        <begin position="11"/>
        <end position="74"/>
    </location>
</feature>
<evidence type="ECO:0000259" key="3">
    <source>
        <dbReference type="Pfam" id="PF25871"/>
    </source>
</evidence>
<dbReference type="Pfam" id="PF17733">
    <property type="entry name" value="KPWE_dom"/>
    <property type="match status" value="1"/>
</dbReference>
<dbReference type="Proteomes" id="UP000178912">
    <property type="component" value="Unassembled WGS sequence"/>
</dbReference>
<feature type="compositionally biased region" description="Polar residues" evidence="1">
    <location>
        <begin position="74"/>
        <end position="100"/>
    </location>
</feature>
<organism evidence="4 5">
    <name type="scientific">Rhynchosporium agropyri</name>
    <dbReference type="NCBI Taxonomy" id="914238"/>
    <lineage>
        <taxon>Eukaryota</taxon>
        <taxon>Fungi</taxon>
        <taxon>Dikarya</taxon>
        <taxon>Ascomycota</taxon>
        <taxon>Pezizomycotina</taxon>
        <taxon>Leotiomycetes</taxon>
        <taxon>Helotiales</taxon>
        <taxon>Ploettnerulaceae</taxon>
        <taxon>Rhynchosporium</taxon>
    </lineage>
</organism>